<dbReference type="EMBL" id="BGZK01000776">
    <property type="protein sequence ID" value="GBP59982.1"/>
    <property type="molecule type" value="Genomic_DNA"/>
</dbReference>
<organism evidence="1 2">
    <name type="scientific">Eumeta variegata</name>
    <name type="common">Bagworm moth</name>
    <name type="synonym">Eumeta japonica</name>
    <dbReference type="NCBI Taxonomy" id="151549"/>
    <lineage>
        <taxon>Eukaryota</taxon>
        <taxon>Metazoa</taxon>
        <taxon>Ecdysozoa</taxon>
        <taxon>Arthropoda</taxon>
        <taxon>Hexapoda</taxon>
        <taxon>Insecta</taxon>
        <taxon>Pterygota</taxon>
        <taxon>Neoptera</taxon>
        <taxon>Endopterygota</taxon>
        <taxon>Lepidoptera</taxon>
        <taxon>Glossata</taxon>
        <taxon>Ditrysia</taxon>
        <taxon>Tineoidea</taxon>
        <taxon>Psychidae</taxon>
        <taxon>Oiketicinae</taxon>
        <taxon>Eumeta</taxon>
    </lineage>
</organism>
<protein>
    <submittedName>
        <fullName evidence="1">Uncharacterized protein</fullName>
    </submittedName>
</protein>
<keyword evidence="2" id="KW-1185">Reference proteome</keyword>
<proteinExistence type="predicted"/>
<evidence type="ECO:0000313" key="1">
    <source>
        <dbReference type="EMBL" id="GBP59982.1"/>
    </source>
</evidence>
<reference evidence="1 2" key="1">
    <citation type="journal article" date="2019" name="Commun. Biol.">
        <title>The bagworm genome reveals a unique fibroin gene that provides high tensile strength.</title>
        <authorList>
            <person name="Kono N."/>
            <person name="Nakamura H."/>
            <person name="Ohtoshi R."/>
            <person name="Tomita M."/>
            <person name="Numata K."/>
            <person name="Arakawa K."/>
        </authorList>
    </citation>
    <scope>NUCLEOTIDE SEQUENCE [LARGE SCALE GENOMIC DNA]</scope>
</reference>
<accession>A0A4C1XAL9</accession>
<sequence length="66" mass="7557">MFLIATVDEINMRRAPRGMYKVRRAPSAITTMTAPLRRRAPPRPSTAPTLFGLVMYYCLVIHVRSH</sequence>
<dbReference type="Proteomes" id="UP000299102">
    <property type="component" value="Unassembled WGS sequence"/>
</dbReference>
<name>A0A4C1XAL9_EUMVA</name>
<dbReference type="AlphaFoldDB" id="A0A4C1XAL9"/>
<comment type="caution">
    <text evidence="1">The sequence shown here is derived from an EMBL/GenBank/DDBJ whole genome shotgun (WGS) entry which is preliminary data.</text>
</comment>
<gene>
    <name evidence="1" type="ORF">EVAR_41264_1</name>
</gene>
<evidence type="ECO:0000313" key="2">
    <source>
        <dbReference type="Proteomes" id="UP000299102"/>
    </source>
</evidence>